<feature type="signal peptide" evidence="7">
    <location>
        <begin position="1"/>
        <end position="22"/>
    </location>
</feature>
<evidence type="ECO:0000256" key="3">
    <source>
        <dbReference type="ARBA" id="ARBA00022475"/>
    </source>
</evidence>
<dbReference type="PANTHER" id="PTHR34296:SF2">
    <property type="entry name" value="ABC TRANSPORTER GUANOSINE-BINDING PROTEIN NUPN"/>
    <property type="match status" value="1"/>
</dbReference>
<dbReference type="PROSITE" id="PS51257">
    <property type="entry name" value="PROKAR_LIPOPROTEIN"/>
    <property type="match status" value="1"/>
</dbReference>
<keyword evidence="4 7" id="KW-0732">Signal</keyword>
<dbReference type="Pfam" id="PF02608">
    <property type="entry name" value="Bmp"/>
    <property type="match status" value="1"/>
</dbReference>
<keyword evidence="5" id="KW-0472">Membrane</keyword>
<keyword evidence="3" id="KW-1003">Cell membrane</keyword>
<evidence type="ECO:0000256" key="7">
    <source>
        <dbReference type="SAM" id="SignalP"/>
    </source>
</evidence>
<reference evidence="9" key="1">
    <citation type="submission" date="2023-03" db="EMBL/GenBank/DDBJ databases">
        <title>Actinorhabdospora filicis NBRC 111898.</title>
        <authorList>
            <person name="Ichikawa N."/>
            <person name="Sato H."/>
            <person name="Tonouchi N."/>
        </authorList>
    </citation>
    <scope>NUCLEOTIDE SEQUENCE</scope>
    <source>
        <strain evidence="9">NBRC 111898</strain>
    </source>
</reference>
<comment type="similarity">
    <text evidence="2">Belongs to the BMP lipoprotein family.</text>
</comment>
<comment type="subcellular location">
    <subcellularLocation>
        <location evidence="1">Cell membrane</location>
        <topology evidence="1">Lipid-anchor</topology>
    </subcellularLocation>
</comment>
<dbReference type="InterPro" id="IPR028082">
    <property type="entry name" value="Peripla_BP_I"/>
</dbReference>
<name>A0A9W6WCW7_9ACTN</name>
<gene>
    <name evidence="9" type="ORF">Afil01_58130</name>
</gene>
<evidence type="ECO:0000256" key="1">
    <source>
        <dbReference type="ARBA" id="ARBA00004193"/>
    </source>
</evidence>
<accession>A0A9W6WCW7</accession>
<evidence type="ECO:0000256" key="5">
    <source>
        <dbReference type="ARBA" id="ARBA00023136"/>
    </source>
</evidence>
<dbReference type="InterPro" id="IPR003760">
    <property type="entry name" value="PnrA-like"/>
</dbReference>
<feature type="chain" id="PRO_5040967964" evidence="7">
    <location>
        <begin position="23"/>
        <end position="356"/>
    </location>
</feature>
<keyword evidence="10" id="KW-1185">Reference proteome</keyword>
<dbReference type="PANTHER" id="PTHR34296">
    <property type="entry name" value="TRANSCRIPTIONAL ACTIVATOR PROTEIN MED"/>
    <property type="match status" value="1"/>
</dbReference>
<evidence type="ECO:0000259" key="8">
    <source>
        <dbReference type="Pfam" id="PF02608"/>
    </source>
</evidence>
<evidence type="ECO:0000256" key="6">
    <source>
        <dbReference type="ARBA" id="ARBA00023288"/>
    </source>
</evidence>
<proteinExistence type="inferred from homology"/>
<evidence type="ECO:0000313" key="9">
    <source>
        <dbReference type="EMBL" id="GLZ81006.1"/>
    </source>
</evidence>
<comment type="caution">
    <text evidence="9">The sequence shown here is derived from an EMBL/GenBank/DDBJ whole genome shotgun (WGS) entry which is preliminary data.</text>
</comment>
<dbReference type="InterPro" id="IPR050957">
    <property type="entry name" value="BMP_lipoprotein"/>
</dbReference>
<dbReference type="CDD" id="cd06354">
    <property type="entry name" value="PBP1_PrnA-like"/>
    <property type="match status" value="1"/>
</dbReference>
<protein>
    <submittedName>
        <fullName evidence="9">BMP family ABC transporter substrate-binding protein</fullName>
    </submittedName>
</protein>
<dbReference type="EMBL" id="BSTX01000004">
    <property type="protein sequence ID" value="GLZ81006.1"/>
    <property type="molecule type" value="Genomic_DNA"/>
</dbReference>
<sequence>MRPAMKFTAAALAGGLVLGLSACGKPPADDKAGDSGAKFNACMVTDLGGVDDKSFNTSAWKGMQEAAKKDTGINATYAQSNTEADYEPNLQNAVDNNCSLIVAVGGLMADATKKLATAHPDKQFAIVDAKIDLPNVRSMEFNTAQNSFMAGYLAAATSKTGKVATYGGLKIPPVTIFMDGFAEGVKYFNEKKGKKVELLGWDEAKQEGTFAESFIDQQKGKALTETFVSQGADVVFPVAGGTGVGSTTVAKEKPEVSVVWVDVDGCQSLATACDTFLSTAEKNIPAAVTDAVIAAKGGAKGGATVGTLENKGVSLAPFQKKDALVTAETKAELEQIKTDIIAGTIKIQSPSQPKVS</sequence>
<dbReference type="Proteomes" id="UP001165079">
    <property type="component" value="Unassembled WGS sequence"/>
</dbReference>
<evidence type="ECO:0000256" key="4">
    <source>
        <dbReference type="ARBA" id="ARBA00022729"/>
    </source>
</evidence>
<dbReference type="AlphaFoldDB" id="A0A9W6WCW7"/>
<keyword evidence="6" id="KW-0449">Lipoprotein</keyword>
<dbReference type="GO" id="GO:0005886">
    <property type="term" value="C:plasma membrane"/>
    <property type="evidence" value="ECO:0007669"/>
    <property type="project" value="UniProtKB-SubCell"/>
</dbReference>
<evidence type="ECO:0000313" key="10">
    <source>
        <dbReference type="Proteomes" id="UP001165079"/>
    </source>
</evidence>
<dbReference type="Gene3D" id="3.40.50.2300">
    <property type="match status" value="2"/>
</dbReference>
<feature type="domain" description="ABC transporter substrate-binding protein PnrA-like" evidence="8">
    <location>
        <begin position="42"/>
        <end position="348"/>
    </location>
</feature>
<dbReference type="SUPFAM" id="SSF53822">
    <property type="entry name" value="Periplasmic binding protein-like I"/>
    <property type="match status" value="1"/>
</dbReference>
<organism evidence="9 10">
    <name type="scientific">Actinorhabdospora filicis</name>
    <dbReference type="NCBI Taxonomy" id="1785913"/>
    <lineage>
        <taxon>Bacteria</taxon>
        <taxon>Bacillati</taxon>
        <taxon>Actinomycetota</taxon>
        <taxon>Actinomycetes</taxon>
        <taxon>Micromonosporales</taxon>
        <taxon>Micromonosporaceae</taxon>
        <taxon>Actinorhabdospora</taxon>
    </lineage>
</organism>
<evidence type="ECO:0000256" key="2">
    <source>
        <dbReference type="ARBA" id="ARBA00008610"/>
    </source>
</evidence>